<name>A0AAN9KDY8_CANGL</name>
<comment type="caution">
    <text evidence="2">The sequence shown here is derived from an EMBL/GenBank/DDBJ whole genome shotgun (WGS) entry which is preliminary data.</text>
</comment>
<protein>
    <submittedName>
        <fullName evidence="2">Uncharacterized protein</fullName>
    </submittedName>
</protein>
<evidence type="ECO:0000313" key="3">
    <source>
        <dbReference type="Proteomes" id="UP001367508"/>
    </source>
</evidence>
<dbReference type="Proteomes" id="UP001367508">
    <property type="component" value="Unassembled WGS sequence"/>
</dbReference>
<keyword evidence="1" id="KW-0472">Membrane</keyword>
<accession>A0AAN9KDY8</accession>
<evidence type="ECO:0000256" key="1">
    <source>
        <dbReference type="SAM" id="Phobius"/>
    </source>
</evidence>
<reference evidence="2 3" key="1">
    <citation type="submission" date="2024-01" db="EMBL/GenBank/DDBJ databases">
        <title>The genomes of 5 underutilized Papilionoideae crops provide insights into root nodulation and disease resistanc.</title>
        <authorList>
            <person name="Jiang F."/>
        </authorList>
    </citation>
    <scope>NUCLEOTIDE SEQUENCE [LARGE SCALE GENOMIC DNA]</scope>
    <source>
        <strain evidence="2">LVBAO_FW01</strain>
        <tissue evidence="2">Leaves</tissue>
    </source>
</reference>
<dbReference type="AlphaFoldDB" id="A0AAN9KDY8"/>
<evidence type="ECO:0000313" key="2">
    <source>
        <dbReference type="EMBL" id="KAK7316045.1"/>
    </source>
</evidence>
<keyword evidence="3" id="KW-1185">Reference proteome</keyword>
<keyword evidence="1" id="KW-0812">Transmembrane</keyword>
<sequence>MVAYSFLLVLTLVGYFLVCYVLLCDMVPTKEDVTLPPSLLQDPDLLLEQPQQHFLGINLWKFLMQVNGYMKLHTRNLKTSEKDLMLKYSLSTSLAKK</sequence>
<organism evidence="2 3">
    <name type="scientific">Canavalia gladiata</name>
    <name type="common">Sword bean</name>
    <name type="synonym">Dolichos gladiatus</name>
    <dbReference type="NCBI Taxonomy" id="3824"/>
    <lineage>
        <taxon>Eukaryota</taxon>
        <taxon>Viridiplantae</taxon>
        <taxon>Streptophyta</taxon>
        <taxon>Embryophyta</taxon>
        <taxon>Tracheophyta</taxon>
        <taxon>Spermatophyta</taxon>
        <taxon>Magnoliopsida</taxon>
        <taxon>eudicotyledons</taxon>
        <taxon>Gunneridae</taxon>
        <taxon>Pentapetalae</taxon>
        <taxon>rosids</taxon>
        <taxon>fabids</taxon>
        <taxon>Fabales</taxon>
        <taxon>Fabaceae</taxon>
        <taxon>Papilionoideae</taxon>
        <taxon>50 kb inversion clade</taxon>
        <taxon>NPAAA clade</taxon>
        <taxon>indigoferoid/millettioid clade</taxon>
        <taxon>Phaseoleae</taxon>
        <taxon>Canavalia</taxon>
    </lineage>
</organism>
<proteinExistence type="predicted"/>
<dbReference type="EMBL" id="JAYMYQ010000008">
    <property type="protein sequence ID" value="KAK7316045.1"/>
    <property type="molecule type" value="Genomic_DNA"/>
</dbReference>
<gene>
    <name evidence="2" type="ORF">VNO77_34697</name>
</gene>
<keyword evidence="1" id="KW-1133">Transmembrane helix</keyword>
<feature type="transmembrane region" description="Helical" evidence="1">
    <location>
        <begin position="6"/>
        <end position="23"/>
    </location>
</feature>